<evidence type="ECO:0000256" key="9">
    <source>
        <dbReference type="ARBA" id="ARBA00023002"/>
    </source>
</evidence>
<gene>
    <name evidence="18" type="primary">Clic6</name>
</gene>
<keyword evidence="4" id="KW-1003">Cell membrane</keyword>
<evidence type="ECO:0000256" key="15">
    <source>
        <dbReference type="ARBA" id="ARBA00024167"/>
    </source>
</evidence>
<dbReference type="GO" id="GO:0034707">
    <property type="term" value="C:chloride channel complex"/>
    <property type="evidence" value="ECO:0007669"/>
    <property type="project" value="UniProtKB-KW"/>
</dbReference>
<dbReference type="Pfam" id="PF22441">
    <property type="entry name" value="CLIC-like_N"/>
    <property type="match status" value="1"/>
</dbReference>
<keyword evidence="5 16" id="KW-0963">Cytoplasm</keyword>
<evidence type="ECO:0000256" key="1">
    <source>
        <dbReference type="ARBA" id="ARBA00004162"/>
    </source>
</evidence>
<keyword evidence="17" id="KW-1185">Reference proteome</keyword>
<dbReference type="Proteomes" id="UP001732720">
    <property type="component" value="Chromosome 5"/>
</dbReference>
<keyword evidence="12 16" id="KW-0869">Chloride channel</keyword>
<evidence type="ECO:0000256" key="7">
    <source>
        <dbReference type="ARBA" id="ARBA00022882"/>
    </source>
</evidence>
<dbReference type="SFLD" id="SFLDG00358">
    <property type="entry name" value="Main_(cytGST)"/>
    <property type="match status" value="1"/>
</dbReference>
<dbReference type="KEGG" id="ccan:109685744"/>
<dbReference type="SUPFAM" id="SSF52833">
    <property type="entry name" value="Thioredoxin-like"/>
    <property type="match status" value="1"/>
</dbReference>
<evidence type="ECO:0000256" key="6">
    <source>
        <dbReference type="ARBA" id="ARBA00022692"/>
    </source>
</evidence>
<dbReference type="GO" id="GO:0031749">
    <property type="term" value="F:D2 dopamine receptor binding"/>
    <property type="evidence" value="ECO:0007669"/>
    <property type="project" value="TreeGrafter"/>
</dbReference>
<comment type="subcellular location">
    <subcellularLocation>
        <location evidence="1">Cell membrane</location>
        <topology evidence="1">Single-pass membrane protein</topology>
    </subcellularLocation>
    <subcellularLocation>
        <location evidence="16">Membrane</location>
        <topology evidence="16">Single-pass membrane protein</topology>
    </subcellularLocation>
    <subcellularLocation>
        <location evidence="16">Cytoplasm</location>
    </subcellularLocation>
</comment>
<evidence type="ECO:0000256" key="2">
    <source>
        <dbReference type="ARBA" id="ARBA00007655"/>
    </source>
</evidence>
<dbReference type="FunFam" id="1.20.1050.10:FF:000001">
    <property type="entry name" value="Chloride intracellular channel 2"/>
    <property type="match status" value="1"/>
</dbReference>
<dbReference type="GO" id="GO:0005737">
    <property type="term" value="C:cytoplasm"/>
    <property type="evidence" value="ECO:0007669"/>
    <property type="project" value="UniProtKB-SubCell"/>
</dbReference>
<keyword evidence="11" id="KW-0472">Membrane</keyword>
<evidence type="ECO:0000256" key="12">
    <source>
        <dbReference type="ARBA" id="ARBA00023173"/>
    </source>
</evidence>
<evidence type="ECO:0000256" key="11">
    <source>
        <dbReference type="ARBA" id="ARBA00023136"/>
    </source>
</evidence>
<dbReference type="RefSeq" id="XP_020018300.2">
    <property type="nucleotide sequence ID" value="XM_020162711.2"/>
</dbReference>
<comment type="similarity">
    <text evidence="2 16">Belongs to the chloride channel CLIC family.</text>
</comment>
<keyword evidence="7 16" id="KW-0851">Voltage-gated channel</keyword>
<dbReference type="GO" id="GO:0016491">
    <property type="term" value="F:oxidoreductase activity"/>
    <property type="evidence" value="ECO:0007669"/>
    <property type="project" value="UniProtKB-KW"/>
</dbReference>
<name>A0A8B7UJP1_CASCN</name>
<keyword evidence="8" id="KW-1133">Transmembrane helix</keyword>
<sequence length="560" mass="58677">MTEAVEAEGGTPGSQGPPEGPAFLAERPDEPGAVGPEAERQEANEGAAVSSPGAEGAGAEATATAVQEEGDGGPAPGAGSDPGADPRDDGVAQGEAEDKEVPQGGGEASGAVQVEETGPGRGAQGEAAGEAQGDAADPAALEAQEDGEHGLEGPEVRVDALKPAPDSMEAEGLAERAEGAHQDEGDCGPQPQSGAIEVAAAETGRHYPGEFAGGTPGSEGSEGASPGEARADAGENGDRGGTPEGTEEEEEGRSKEAAAGEEEEPPDGSPDGEAAESRGAEEPQAELSNHLAEERSAEAGDGSAPVNGRREDGEVFEEGDPGQEHDITLFVKAGDDGESIGNCPFSQRLFMILWLKGVIFNVTTVDLKRKPADLQNLAPGTNPPFMTFDGEVKMDVNKIEEFLEEKLAPPRYPKLGTQHPESNSAGNDVFAKFSAFIKNTKKDANEIYEKNLLRALKKLDNYLNSPLPDEIDAHSTEDVTVSGRKFLDGNELTLADCNLLPKLHIIKIVAKKYRDFEFPPEMSGIWRYLNNAYARDEFTNTCPANQEIEHAYSDVAKRMK</sequence>
<dbReference type="InterPro" id="IPR053823">
    <property type="entry name" value="CLIC_N"/>
</dbReference>
<keyword evidence="3 16" id="KW-0813">Transport</keyword>
<dbReference type="SUPFAM" id="SSF47616">
    <property type="entry name" value="GST C-terminal domain-like"/>
    <property type="match status" value="1"/>
</dbReference>
<keyword evidence="13 16" id="KW-0868">Chloride</keyword>
<organism evidence="18">
    <name type="scientific">Castor canadensis</name>
    <name type="common">American beaver</name>
    <dbReference type="NCBI Taxonomy" id="51338"/>
    <lineage>
        <taxon>Eukaryota</taxon>
        <taxon>Metazoa</taxon>
        <taxon>Chordata</taxon>
        <taxon>Craniata</taxon>
        <taxon>Vertebrata</taxon>
        <taxon>Euteleostomi</taxon>
        <taxon>Mammalia</taxon>
        <taxon>Eutheria</taxon>
        <taxon>Euarchontoglires</taxon>
        <taxon>Glires</taxon>
        <taxon>Rodentia</taxon>
        <taxon>Castorimorpha</taxon>
        <taxon>Castoridae</taxon>
        <taxon>Castor</taxon>
    </lineage>
</organism>
<dbReference type="GO" id="GO:0005254">
    <property type="term" value="F:chloride channel activity"/>
    <property type="evidence" value="ECO:0007669"/>
    <property type="project" value="UniProtKB-KW"/>
</dbReference>
<dbReference type="GO" id="GO:0031750">
    <property type="term" value="F:D3 dopamine receptor binding"/>
    <property type="evidence" value="ECO:0007669"/>
    <property type="project" value="TreeGrafter"/>
</dbReference>
<dbReference type="PANTHER" id="PTHR45476:SF1">
    <property type="entry name" value="CHLORIDE INTRACELLULAR CHANNEL PROTEIN 6"/>
    <property type="match status" value="1"/>
</dbReference>
<dbReference type="InterPro" id="IPR036249">
    <property type="entry name" value="Thioredoxin-like_sf"/>
</dbReference>
<proteinExistence type="inferred from homology"/>
<reference evidence="18" key="1">
    <citation type="submission" date="2025-08" db="UniProtKB">
        <authorList>
            <consortium name="RefSeq"/>
        </authorList>
    </citation>
    <scope>IDENTIFICATION</scope>
</reference>
<dbReference type="NCBIfam" id="TIGR00862">
    <property type="entry name" value="O-ClC"/>
    <property type="match status" value="1"/>
</dbReference>
<keyword evidence="9" id="KW-0560">Oxidoreductase</keyword>
<evidence type="ECO:0000256" key="8">
    <source>
        <dbReference type="ARBA" id="ARBA00022989"/>
    </source>
</evidence>
<dbReference type="GeneID" id="109685744"/>
<dbReference type="CDD" id="cd10301">
    <property type="entry name" value="GST_C_CLIC6"/>
    <property type="match status" value="1"/>
</dbReference>
<comment type="domain">
    <text evidence="16">Members of this family may change from a globular, soluble state to a state where the N-terminal domain is inserted into the membrane and functions as chloride channel. A conformation change of the N-terminal domain is thought to expose hydrophobic surfaces that trigger membrane insertion.</text>
</comment>
<dbReference type="InterPro" id="IPR040079">
    <property type="entry name" value="Glutathione_S-Trfase"/>
</dbReference>
<evidence type="ECO:0000256" key="16">
    <source>
        <dbReference type="RuleBase" id="RU362009"/>
    </source>
</evidence>
<dbReference type="Gene3D" id="1.20.1050.10">
    <property type="match status" value="1"/>
</dbReference>
<dbReference type="InterPro" id="IPR002946">
    <property type="entry name" value="CLIC"/>
</dbReference>
<evidence type="ECO:0000256" key="14">
    <source>
        <dbReference type="ARBA" id="ARBA00023303"/>
    </source>
</evidence>
<evidence type="ECO:0000313" key="17">
    <source>
        <dbReference type="Proteomes" id="UP001732720"/>
    </source>
</evidence>
<keyword evidence="10 16" id="KW-0406">Ion transport</keyword>
<dbReference type="InterPro" id="IPR010987">
    <property type="entry name" value="Glutathione-S-Trfase_C-like"/>
</dbReference>
<dbReference type="OrthoDB" id="1935530at2759"/>
<dbReference type="FunFam" id="3.40.30.10:FF:000021">
    <property type="entry name" value="Chloride intracellular channel 4"/>
    <property type="match status" value="1"/>
</dbReference>
<accession>A0A8B7UJP1</accession>
<protein>
    <recommendedName>
        <fullName evidence="16">Chloride intracellular channel protein</fullName>
    </recommendedName>
</protein>
<evidence type="ECO:0000256" key="5">
    <source>
        <dbReference type="ARBA" id="ARBA00022490"/>
    </source>
</evidence>
<dbReference type="PRINTS" id="PR01263">
    <property type="entry name" value="INTCLCHANNEL"/>
</dbReference>
<keyword evidence="6" id="KW-0812">Transmembrane</keyword>
<dbReference type="Gene3D" id="3.40.30.10">
    <property type="entry name" value="Glutaredoxin"/>
    <property type="match status" value="1"/>
</dbReference>
<dbReference type="CTD" id="54102"/>
<evidence type="ECO:0000256" key="3">
    <source>
        <dbReference type="ARBA" id="ARBA00022448"/>
    </source>
</evidence>
<dbReference type="GO" id="GO:0005886">
    <property type="term" value="C:plasma membrane"/>
    <property type="evidence" value="ECO:0007669"/>
    <property type="project" value="UniProtKB-SubCell"/>
</dbReference>
<keyword evidence="14 16" id="KW-0407">Ion channel</keyword>
<dbReference type="PANTHER" id="PTHR45476">
    <property type="entry name" value="CHLORIDE INTRACELLULAR CHANNEL PROTEIN 6-RELATED"/>
    <property type="match status" value="1"/>
</dbReference>
<evidence type="ECO:0000313" key="18">
    <source>
        <dbReference type="RefSeq" id="XP_020018300.2"/>
    </source>
</evidence>
<evidence type="ECO:0000256" key="13">
    <source>
        <dbReference type="ARBA" id="ARBA00023214"/>
    </source>
</evidence>
<dbReference type="CDD" id="cd03061">
    <property type="entry name" value="GST_N_CLIC"/>
    <property type="match status" value="1"/>
</dbReference>
<dbReference type="GO" id="GO:0031751">
    <property type="term" value="F:D4 dopamine receptor binding"/>
    <property type="evidence" value="ECO:0007669"/>
    <property type="project" value="TreeGrafter"/>
</dbReference>
<dbReference type="PROSITE" id="PS50405">
    <property type="entry name" value="GST_CTER"/>
    <property type="match status" value="1"/>
</dbReference>
<dbReference type="InterPro" id="IPR036282">
    <property type="entry name" value="Glutathione-S-Trfase_C_sf"/>
</dbReference>
<evidence type="ECO:0000256" key="4">
    <source>
        <dbReference type="ARBA" id="ARBA00022475"/>
    </source>
</evidence>
<evidence type="ECO:0000256" key="10">
    <source>
        <dbReference type="ARBA" id="ARBA00023065"/>
    </source>
</evidence>
<dbReference type="SFLD" id="SFLDS00019">
    <property type="entry name" value="Glutathione_Transferase_(cytos"/>
    <property type="match status" value="1"/>
</dbReference>
<comment type="catalytic activity">
    <reaction evidence="15">
        <text>chloride(in) = chloride(out)</text>
        <dbReference type="Rhea" id="RHEA:29823"/>
        <dbReference type="ChEBI" id="CHEBI:17996"/>
    </reaction>
</comment>